<sequence>MYTLTIYATDPYTEPGKDTRNIAGLNIVVVVQDVQDVPPIFTLAPPLTRLNNSVQIGDVILRVHAEDGDKGVPREITYGLVSEGNPFIPFFNISESTGEIVLAKPLEELTQITHVGAPVVLTVVAEEIRKSRDEPPAQATIVDVGFLLGEAGNSPPYFENDKLVPDDFSILVTCM</sequence>
<organism evidence="7 8">
    <name type="scientific">Cardiocondyla obscurior</name>
    <dbReference type="NCBI Taxonomy" id="286306"/>
    <lineage>
        <taxon>Eukaryota</taxon>
        <taxon>Metazoa</taxon>
        <taxon>Ecdysozoa</taxon>
        <taxon>Arthropoda</taxon>
        <taxon>Hexapoda</taxon>
        <taxon>Insecta</taxon>
        <taxon>Pterygota</taxon>
        <taxon>Neoptera</taxon>
        <taxon>Endopterygota</taxon>
        <taxon>Hymenoptera</taxon>
        <taxon>Apocrita</taxon>
        <taxon>Aculeata</taxon>
        <taxon>Formicoidea</taxon>
        <taxon>Formicidae</taxon>
        <taxon>Myrmicinae</taxon>
        <taxon>Cardiocondyla</taxon>
    </lineage>
</organism>
<evidence type="ECO:0000313" key="8">
    <source>
        <dbReference type="Proteomes" id="UP001430953"/>
    </source>
</evidence>
<dbReference type="Gene3D" id="2.60.40.60">
    <property type="entry name" value="Cadherins"/>
    <property type="match status" value="1"/>
</dbReference>
<dbReference type="AlphaFoldDB" id="A0AAW2GG10"/>
<protein>
    <recommendedName>
        <fullName evidence="6">Cadherin domain-containing protein</fullName>
    </recommendedName>
</protein>
<keyword evidence="4" id="KW-0472">Membrane</keyword>
<dbReference type="GO" id="GO:0045296">
    <property type="term" value="F:cadherin binding"/>
    <property type="evidence" value="ECO:0007669"/>
    <property type="project" value="TreeGrafter"/>
</dbReference>
<reference evidence="7 8" key="1">
    <citation type="submission" date="2023-03" db="EMBL/GenBank/DDBJ databases">
        <title>High recombination rates correlate with genetic variation in Cardiocondyla obscurior ants.</title>
        <authorList>
            <person name="Errbii M."/>
        </authorList>
    </citation>
    <scope>NUCLEOTIDE SEQUENCE [LARGE SCALE GENOMIC DNA]</scope>
    <source>
        <strain evidence="7">Alpha-2009</strain>
        <tissue evidence="7">Whole body</tissue>
    </source>
</reference>
<comment type="caution">
    <text evidence="7">The sequence shown here is derived from an EMBL/GenBank/DDBJ whole genome shotgun (WGS) entry which is preliminary data.</text>
</comment>
<evidence type="ECO:0000313" key="7">
    <source>
        <dbReference type="EMBL" id="KAL0125362.1"/>
    </source>
</evidence>
<dbReference type="GO" id="GO:0016477">
    <property type="term" value="P:cell migration"/>
    <property type="evidence" value="ECO:0007669"/>
    <property type="project" value="TreeGrafter"/>
</dbReference>
<dbReference type="EMBL" id="JADYXP020000004">
    <property type="protein sequence ID" value="KAL0125362.1"/>
    <property type="molecule type" value="Genomic_DNA"/>
</dbReference>
<gene>
    <name evidence="7" type="ORF">PUN28_004475</name>
</gene>
<evidence type="ECO:0000256" key="3">
    <source>
        <dbReference type="ARBA" id="ARBA00022837"/>
    </source>
</evidence>
<dbReference type="GO" id="GO:0008013">
    <property type="term" value="F:beta-catenin binding"/>
    <property type="evidence" value="ECO:0007669"/>
    <property type="project" value="TreeGrafter"/>
</dbReference>
<dbReference type="GO" id="GO:0016342">
    <property type="term" value="C:catenin complex"/>
    <property type="evidence" value="ECO:0007669"/>
    <property type="project" value="TreeGrafter"/>
</dbReference>
<dbReference type="InterPro" id="IPR015919">
    <property type="entry name" value="Cadherin-like_sf"/>
</dbReference>
<feature type="domain" description="Cadherin" evidence="6">
    <location>
        <begin position="42"/>
        <end position="158"/>
    </location>
</feature>
<dbReference type="SUPFAM" id="SSF49313">
    <property type="entry name" value="Cadherin-like"/>
    <property type="match status" value="1"/>
</dbReference>
<keyword evidence="3 5" id="KW-0106">Calcium</keyword>
<dbReference type="GO" id="GO:0007156">
    <property type="term" value="P:homophilic cell adhesion via plasma membrane adhesion molecules"/>
    <property type="evidence" value="ECO:0007669"/>
    <property type="project" value="InterPro"/>
</dbReference>
<evidence type="ECO:0000256" key="2">
    <source>
        <dbReference type="ARBA" id="ARBA00022737"/>
    </source>
</evidence>
<evidence type="ECO:0000256" key="4">
    <source>
        <dbReference type="ARBA" id="ARBA00023136"/>
    </source>
</evidence>
<name>A0AAW2GG10_9HYME</name>
<dbReference type="CDD" id="cd11304">
    <property type="entry name" value="Cadherin_repeat"/>
    <property type="match status" value="1"/>
</dbReference>
<keyword evidence="2" id="KW-0677">Repeat</keyword>
<proteinExistence type="predicted"/>
<dbReference type="PANTHER" id="PTHR24027">
    <property type="entry name" value="CADHERIN-23"/>
    <property type="match status" value="1"/>
</dbReference>
<dbReference type="GO" id="GO:0005509">
    <property type="term" value="F:calcium ion binding"/>
    <property type="evidence" value="ECO:0007669"/>
    <property type="project" value="UniProtKB-UniRule"/>
</dbReference>
<evidence type="ECO:0000259" key="6">
    <source>
        <dbReference type="PROSITE" id="PS50268"/>
    </source>
</evidence>
<dbReference type="InterPro" id="IPR039808">
    <property type="entry name" value="Cadherin"/>
</dbReference>
<dbReference type="PROSITE" id="PS50268">
    <property type="entry name" value="CADHERIN_2"/>
    <property type="match status" value="1"/>
</dbReference>
<comment type="subcellular location">
    <subcellularLocation>
        <location evidence="1">Membrane</location>
    </subcellularLocation>
</comment>
<keyword evidence="8" id="KW-1185">Reference proteome</keyword>
<dbReference type="PANTHER" id="PTHR24027:SF438">
    <property type="entry name" value="CADHERIN 23"/>
    <property type="match status" value="1"/>
</dbReference>
<evidence type="ECO:0000256" key="5">
    <source>
        <dbReference type="PROSITE-ProRule" id="PRU00043"/>
    </source>
</evidence>
<evidence type="ECO:0000256" key="1">
    <source>
        <dbReference type="ARBA" id="ARBA00004370"/>
    </source>
</evidence>
<dbReference type="InterPro" id="IPR002126">
    <property type="entry name" value="Cadherin-like_dom"/>
</dbReference>
<accession>A0AAW2GG10</accession>
<dbReference type="Proteomes" id="UP001430953">
    <property type="component" value="Unassembled WGS sequence"/>
</dbReference>